<keyword evidence="3 8" id="KW-1003">Cell membrane</keyword>
<keyword evidence="2 8" id="KW-0796">Tight junction</keyword>
<dbReference type="InterPro" id="IPR006187">
    <property type="entry name" value="Claudin"/>
</dbReference>
<evidence type="ECO:0000256" key="6">
    <source>
        <dbReference type="ARBA" id="ARBA00022989"/>
    </source>
</evidence>
<evidence type="ECO:0000256" key="3">
    <source>
        <dbReference type="ARBA" id="ARBA00022475"/>
    </source>
</evidence>
<dbReference type="PANTHER" id="PTHR12002">
    <property type="entry name" value="CLAUDIN"/>
    <property type="match status" value="1"/>
</dbReference>
<dbReference type="Pfam" id="PF00822">
    <property type="entry name" value="PMP22_Claudin"/>
    <property type="match status" value="1"/>
</dbReference>
<dbReference type="AlphaFoldDB" id="A0A5A9PAQ5"/>
<dbReference type="GO" id="GO:0005923">
    <property type="term" value="C:bicellular tight junction"/>
    <property type="evidence" value="ECO:0007669"/>
    <property type="project" value="UniProtKB-SubCell"/>
</dbReference>
<keyword evidence="7 8" id="KW-0472">Membrane</keyword>
<evidence type="ECO:0000256" key="1">
    <source>
        <dbReference type="ARBA" id="ARBA00008295"/>
    </source>
</evidence>
<comment type="function">
    <text evidence="8">Claudins function as major constituents of the tight junction complexes that regulate the permeability of epithelia.</text>
</comment>
<evidence type="ECO:0000256" key="2">
    <source>
        <dbReference type="ARBA" id="ARBA00022427"/>
    </source>
</evidence>
<dbReference type="GO" id="GO:0005198">
    <property type="term" value="F:structural molecule activity"/>
    <property type="evidence" value="ECO:0007669"/>
    <property type="project" value="InterPro"/>
</dbReference>
<keyword evidence="4 8" id="KW-0812">Transmembrane</keyword>
<gene>
    <name evidence="9" type="ORF">E1301_Tti007689</name>
</gene>
<proteinExistence type="inferred from homology"/>
<dbReference type="EMBL" id="SOYY01000007">
    <property type="protein sequence ID" value="KAA0718993.1"/>
    <property type="molecule type" value="Genomic_DNA"/>
</dbReference>
<comment type="caution">
    <text evidence="9">The sequence shown here is derived from an EMBL/GenBank/DDBJ whole genome shotgun (WGS) entry which is preliminary data.</text>
</comment>
<evidence type="ECO:0000256" key="4">
    <source>
        <dbReference type="ARBA" id="ARBA00022692"/>
    </source>
</evidence>
<accession>A0A5A9PAQ5</accession>
<evidence type="ECO:0000256" key="5">
    <source>
        <dbReference type="ARBA" id="ARBA00022949"/>
    </source>
</evidence>
<evidence type="ECO:0000256" key="7">
    <source>
        <dbReference type="ARBA" id="ARBA00023136"/>
    </source>
</evidence>
<keyword evidence="5 8" id="KW-0965">Cell junction</keyword>
<evidence type="ECO:0000313" key="10">
    <source>
        <dbReference type="Proteomes" id="UP000324632"/>
    </source>
</evidence>
<comment type="similarity">
    <text evidence="1 8">Belongs to the claudin family.</text>
</comment>
<protein>
    <recommendedName>
        <fullName evidence="8">Claudin</fullName>
    </recommendedName>
</protein>
<dbReference type="PROSITE" id="PS01346">
    <property type="entry name" value="CLAUDIN"/>
    <property type="match status" value="1"/>
</dbReference>
<evidence type="ECO:0000256" key="8">
    <source>
        <dbReference type="RuleBase" id="RU060637"/>
    </source>
</evidence>
<reference evidence="9 10" key="1">
    <citation type="journal article" date="2019" name="Mol. Ecol. Resour.">
        <title>Chromosome-level genome assembly of Triplophysa tibetana, a fish adapted to the harsh high-altitude environment of the Tibetan Plateau.</title>
        <authorList>
            <person name="Yang X."/>
            <person name="Liu H."/>
            <person name="Ma Z."/>
            <person name="Zou Y."/>
            <person name="Zou M."/>
            <person name="Mao Y."/>
            <person name="Li X."/>
            <person name="Wang H."/>
            <person name="Chen T."/>
            <person name="Wang W."/>
            <person name="Yang R."/>
        </authorList>
    </citation>
    <scope>NUCLEOTIDE SEQUENCE [LARGE SCALE GENOMIC DNA]</scope>
    <source>
        <strain evidence="9">TTIB1903HZAU</strain>
        <tissue evidence="9">Muscle</tissue>
    </source>
</reference>
<dbReference type="GO" id="GO:0005886">
    <property type="term" value="C:plasma membrane"/>
    <property type="evidence" value="ECO:0007669"/>
    <property type="project" value="UniProtKB-SubCell"/>
</dbReference>
<feature type="transmembrane region" description="Helical" evidence="8">
    <location>
        <begin position="73"/>
        <end position="95"/>
    </location>
</feature>
<feature type="transmembrane region" description="Helical" evidence="8">
    <location>
        <begin position="160"/>
        <end position="183"/>
    </location>
</feature>
<name>A0A5A9PAQ5_9TELE</name>
<dbReference type="InterPro" id="IPR017974">
    <property type="entry name" value="Claudin_CS"/>
</dbReference>
<keyword evidence="10" id="KW-1185">Reference proteome</keyword>
<dbReference type="Proteomes" id="UP000324632">
    <property type="component" value="Chromosome 7"/>
</dbReference>
<sequence length="221" mass="23597">MSTALEVTGFIMCVASWMVTGVSLGNDYWKISSVSGSVIISTRQYENLWHSCAEDSSGIAECRDFQSMLALPVHIQACRALMIIALILGLVSIIVSTMGMKCINIGNRSDQSKGKIALSGGVLFILAGLSSIVATSWYASRVIADFNDPFFGGIRFELGSGLYIAWAGVGLAILGGSFMCCAFKRISQANPKGGYYPSNKSNKPKTVYSGAPESETARAYV</sequence>
<keyword evidence="6 8" id="KW-1133">Transmembrane helix</keyword>
<dbReference type="InterPro" id="IPR004031">
    <property type="entry name" value="PMP22/EMP/MP20/Claudin"/>
</dbReference>
<feature type="transmembrane region" description="Helical" evidence="8">
    <location>
        <begin position="116"/>
        <end position="140"/>
    </location>
</feature>
<evidence type="ECO:0000313" key="9">
    <source>
        <dbReference type="EMBL" id="KAA0718993.1"/>
    </source>
</evidence>
<organism evidence="9 10">
    <name type="scientific">Triplophysa tibetana</name>
    <dbReference type="NCBI Taxonomy" id="1572043"/>
    <lineage>
        <taxon>Eukaryota</taxon>
        <taxon>Metazoa</taxon>
        <taxon>Chordata</taxon>
        <taxon>Craniata</taxon>
        <taxon>Vertebrata</taxon>
        <taxon>Euteleostomi</taxon>
        <taxon>Actinopterygii</taxon>
        <taxon>Neopterygii</taxon>
        <taxon>Teleostei</taxon>
        <taxon>Ostariophysi</taxon>
        <taxon>Cypriniformes</taxon>
        <taxon>Nemacheilidae</taxon>
        <taxon>Triplophysa</taxon>
    </lineage>
</organism>
<dbReference type="PRINTS" id="PR01077">
    <property type="entry name" value="CLAUDIN"/>
</dbReference>
<comment type="subcellular location">
    <subcellularLocation>
        <location evidence="8">Cell junction</location>
        <location evidence="8">Tight junction</location>
    </subcellularLocation>
    <subcellularLocation>
        <location evidence="8">Cell membrane</location>
        <topology evidence="8">Multi-pass membrane protein</topology>
    </subcellularLocation>
</comment>
<feature type="transmembrane region" description="Helical" evidence="8">
    <location>
        <begin position="7"/>
        <end position="25"/>
    </location>
</feature>
<dbReference type="Gene3D" id="1.20.140.150">
    <property type="match status" value="1"/>
</dbReference>